<protein>
    <submittedName>
        <fullName evidence="3">MarR family transcriptional regulator</fullName>
    </submittedName>
</protein>
<comment type="caution">
    <text evidence="3">The sequence shown here is derived from an EMBL/GenBank/DDBJ whole genome shotgun (WGS) entry which is preliminary data.</text>
</comment>
<dbReference type="InterPro" id="IPR000835">
    <property type="entry name" value="HTH_MarR-typ"/>
</dbReference>
<dbReference type="RefSeq" id="WP_046651180.1">
    <property type="nucleotide sequence ID" value="NZ_CP032788.1"/>
</dbReference>
<dbReference type="PANTHER" id="PTHR33164:SF99">
    <property type="entry name" value="MARR FAMILY REGULATORY PROTEIN"/>
    <property type="match status" value="1"/>
</dbReference>
<keyword evidence="5" id="KW-1185">Reference proteome</keyword>
<dbReference type="EMBL" id="JAYWMA010000004">
    <property type="protein sequence ID" value="MEX3528329.1"/>
    <property type="molecule type" value="Genomic_DNA"/>
</dbReference>
<evidence type="ECO:0000313" key="2">
    <source>
        <dbReference type="EMBL" id="MEX3528329.1"/>
    </source>
</evidence>
<dbReference type="GeneID" id="95320850"/>
<reference evidence="3 4" key="1">
    <citation type="submission" date="2020-04" db="EMBL/GenBank/DDBJ databases">
        <authorList>
            <person name="Hitch T.C.A."/>
            <person name="Wylensek D."/>
            <person name="Clavel T."/>
        </authorList>
    </citation>
    <scope>NUCLEOTIDE SEQUENCE [LARGE SCALE GENOMIC DNA]</scope>
    <source>
        <strain evidence="3 4">BL-383-APC-2I</strain>
    </source>
</reference>
<reference evidence="2" key="3">
    <citation type="submission" date="2024-01" db="EMBL/GenBank/DDBJ databases">
        <authorList>
            <person name="De La Cruz K.F."/>
            <person name="Townsend E.C."/>
            <person name="Salamzade R."/>
            <person name="Kalan L.R."/>
        </authorList>
    </citation>
    <scope>NUCLEOTIDE SEQUENCE</scope>
    <source>
        <strain evidence="2">LK2569</strain>
    </source>
</reference>
<proteinExistence type="predicted"/>
<dbReference type="Proteomes" id="UP000589552">
    <property type="component" value="Unassembled WGS sequence"/>
</dbReference>
<evidence type="ECO:0000313" key="5">
    <source>
        <dbReference type="Proteomes" id="UP001558353"/>
    </source>
</evidence>
<dbReference type="GO" id="GO:0003700">
    <property type="term" value="F:DNA-binding transcription factor activity"/>
    <property type="evidence" value="ECO:0007669"/>
    <property type="project" value="InterPro"/>
</dbReference>
<sequence length="162" mass="18272">MQQEVPWLNDDEQTLWRAMMGAAKAVERAMDTRLLTTEEISSADFSVLVQLSEAEGGTVRMRELCEGLKWDRSRMSHQITRMEKRGLVTKLRCANDSRGIDVELTAHGREVIERAAPDHVRMIRRIVFDELDSIPGLDRDAALTAMRAISAAAEDFRGETIA</sequence>
<dbReference type="EMBL" id="JABAGA010000001">
    <property type="protein sequence ID" value="NMF08548.1"/>
    <property type="molecule type" value="Genomic_DNA"/>
</dbReference>
<dbReference type="InterPro" id="IPR039422">
    <property type="entry name" value="MarR/SlyA-like"/>
</dbReference>
<dbReference type="InterPro" id="IPR036390">
    <property type="entry name" value="WH_DNA-bd_sf"/>
</dbReference>
<organism evidence="3 4">
    <name type="scientific">Corynebacterium xerosis</name>
    <dbReference type="NCBI Taxonomy" id="1725"/>
    <lineage>
        <taxon>Bacteria</taxon>
        <taxon>Bacillati</taxon>
        <taxon>Actinomycetota</taxon>
        <taxon>Actinomycetes</taxon>
        <taxon>Mycobacteriales</taxon>
        <taxon>Corynebacteriaceae</taxon>
        <taxon>Corynebacterium</taxon>
    </lineage>
</organism>
<dbReference type="AlphaFoldDB" id="A0A0M2XG26"/>
<gene>
    <name evidence="3" type="ORF">HF852_02820</name>
    <name evidence="2" type="ORF">VVR64_04500</name>
</gene>
<dbReference type="GO" id="GO:0006950">
    <property type="term" value="P:response to stress"/>
    <property type="evidence" value="ECO:0007669"/>
    <property type="project" value="TreeGrafter"/>
</dbReference>
<dbReference type="InterPro" id="IPR036388">
    <property type="entry name" value="WH-like_DNA-bd_sf"/>
</dbReference>
<dbReference type="Gene3D" id="1.10.10.10">
    <property type="entry name" value="Winged helix-like DNA-binding domain superfamily/Winged helix DNA-binding domain"/>
    <property type="match status" value="1"/>
</dbReference>
<name>A0A0M2XG26_9CORY</name>
<reference evidence="2 5" key="2">
    <citation type="journal article" date="2024" name="Fungal Genet. Biol.">
        <title>The porcine skin microbiome exhibits broad fungal antagonism.</title>
        <authorList>
            <person name="De La Cruz K.F."/>
            <person name="Townsend E.C."/>
            <person name="Alex Cheong J.Z."/>
            <person name="Salamzade R."/>
            <person name="Liu A."/>
            <person name="Sandstrom S."/>
            <person name="Davila E."/>
            <person name="Huang L."/>
            <person name="Xu K.H."/>
            <person name="Wu S.Y."/>
            <person name="Meudt J.J."/>
            <person name="Shanmuganayagam D."/>
            <person name="Gibson A.L.F."/>
            <person name="Kalan L.R."/>
        </authorList>
    </citation>
    <scope>NUCLEOTIDE SEQUENCE [LARGE SCALE GENOMIC DNA]</scope>
    <source>
        <strain evidence="2 5">LK2569</strain>
    </source>
</reference>
<dbReference type="SUPFAM" id="SSF46785">
    <property type="entry name" value="Winged helix' DNA-binding domain"/>
    <property type="match status" value="1"/>
</dbReference>
<dbReference type="Pfam" id="PF12802">
    <property type="entry name" value="MarR_2"/>
    <property type="match status" value="1"/>
</dbReference>
<dbReference type="PANTHER" id="PTHR33164">
    <property type="entry name" value="TRANSCRIPTIONAL REGULATOR, MARR FAMILY"/>
    <property type="match status" value="1"/>
</dbReference>
<dbReference type="PROSITE" id="PS50995">
    <property type="entry name" value="HTH_MARR_2"/>
    <property type="match status" value="1"/>
</dbReference>
<evidence type="ECO:0000259" key="1">
    <source>
        <dbReference type="PROSITE" id="PS50995"/>
    </source>
</evidence>
<dbReference type="SMART" id="SM00347">
    <property type="entry name" value="HTH_MARR"/>
    <property type="match status" value="1"/>
</dbReference>
<dbReference type="OrthoDB" id="8635520at2"/>
<evidence type="ECO:0000313" key="3">
    <source>
        <dbReference type="EMBL" id="NMF08548.1"/>
    </source>
</evidence>
<accession>A0A0M2XG26</accession>
<dbReference type="Proteomes" id="UP001558353">
    <property type="component" value="Unassembled WGS sequence"/>
</dbReference>
<evidence type="ECO:0000313" key="4">
    <source>
        <dbReference type="Proteomes" id="UP000589552"/>
    </source>
</evidence>
<feature type="domain" description="HTH marR-type" evidence="1">
    <location>
        <begin position="12"/>
        <end position="151"/>
    </location>
</feature>